<dbReference type="InterPro" id="IPR037185">
    <property type="entry name" value="EmrE-like"/>
</dbReference>
<keyword evidence="3" id="KW-1185">Reference proteome</keyword>
<evidence type="ECO:0000313" key="3">
    <source>
        <dbReference type="Proteomes" id="UP000594454"/>
    </source>
</evidence>
<dbReference type="Proteomes" id="UP000594454">
    <property type="component" value="Chromosome 2"/>
</dbReference>
<dbReference type="OrthoDB" id="5854584at2759"/>
<feature type="transmembrane region" description="Helical" evidence="1">
    <location>
        <begin position="12"/>
        <end position="30"/>
    </location>
</feature>
<dbReference type="Gene3D" id="1.10.3730.20">
    <property type="match status" value="1"/>
</dbReference>
<dbReference type="PANTHER" id="PTHR31965:SF1">
    <property type="entry name" value="TRANSMEMBRANE PROTEIN 42"/>
    <property type="match status" value="1"/>
</dbReference>
<keyword evidence="1" id="KW-0812">Transmembrane</keyword>
<proteinExistence type="predicted"/>
<sequence>MMSSKEDQHLGKSYFALVAGGCASAASFFGKLSGEIDAASNLNIWIVRATCIGLMLLCNAMVWTFFVKALHSKGGTLRATVMSAATNYFLSYILGILVFHEEITSLKALGISLILAGLLLIVKEETVIEDTRKKD</sequence>
<dbReference type="OMA" id="QIALWWV"/>
<organism evidence="2 3">
    <name type="scientific">Hermetia illucens</name>
    <name type="common">Black soldier fly</name>
    <dbReference type="NCBI Taxonomy" id="343691"/>
    <lineage>
        <taxon>Eukaryota</taxon>
        <taxon>Metazoa</taxon>
        <taxon>Ecdysozoa</taxon>
        <taxon>Arthropoda</taxon>
        <taxon>Hexapoda</taxon>
        <taxon>Insecta</taxon>
        <taxon>Pterygota</taxon>
        <taxon>Neoptera</taxon>
        <taxon>Endopterygota</taxon>
        <taxon>Diptera</taxon>
        <taxon>Brachycera</taxon>
        <taxon>Stratiomyomorpha</taxon>
        <taxon>Stratiomyidae</taxon>
        <taxon>Hermetiinae</taxon>
        <taxon>Hermetia</taxon>
    </lineage>
</organism>
<dbReference type="EMBL" id="LR899010">
    <property type="protein sequence ID" value="CAD7081135.1"/>
    <property type="molecule type" value="Genomic_DNA"/>
</dbReference>
<dbReference type="AlphaFoldDB" id="A0A7R8YR54"/>
<evidence type="ECO:0000313" key="2">
    <source>
        <dbReference type="EMBL" id="CAD7081135.1"/>
    </source>
</evidence>
<dbReference type="InterPro" id="IPR039632">
    <property type="entry name" value="TMEM42"/>
</dbReference>
<evidence type="ECO:0008006" key="4">
    <source>
        <dbReference type="Google" id="ProtNLM"/>
    </source>
</evidence>
<keyword evidence="1" id="KW-0472">Membrane</keyword>
<gene>
    <name evidence="2" type="ORF">HERILL_LOCUS4257</name>
</gene>
<dbReference type="InParanoid" id="A0A7R8YR54"/>
<evidence type="ECO:0000256" key="1">
    <source>
        <dbReference type="SAM" id="Phobius"/>
    </source>
</evidence>
<name>A0A7R8YR54_HERIL</name>
<feature type="transmembrane region" description="Helical" evidence="1">
    <location>
        <begin position="79"/>
        <end position="99"/>
    </location>
</feature>
<dbReference type="SUPFAM" id="SSF103481">
    <property type="entry name" value="Multidrug resistance efflux transporter EmrE"/>
    <property type="match status" value="1"/>
</dbReference>
<feature type="transmembrane region" description="Helical" evidence="1">
    <location>
        <begin position="105"/>
        <end position="122"/>
    </location>
</feature>
<feature type="transmembrane region" description="Helical" evidence="1">
    <location>
        <begin position="42"/>
        <end position="67"/>
    </location>
</feature>
<keyword evidence="1" id="KW-1133">Transmembrane helix</keyword>
<dbReference type="PANTHER" id="PTHR31965">
    <property type="entry name" value="TRANSMEMBRANE PROTEIN 42"/>
    <property type="match status" value="1"/>
</dbReference>
<accession>A0A7R8YR54</accession>
<reference evidence="2 3" key="1">
    <citation type="submission" date="2020-11" db="EMBL/GenBank/DDBJ databases">
        <authorList>
            <person name="Wallbank WR R."/>
            <person name="Pardo Diaz C."/>
            <person name="Kozak K."/>
            <person name="Martin S."/>
            <person name="Jiggins C."/>
            <person name="Moest M."/>
            <person name="Warren A I."/>
            <person name="Generalovic N T."/>
            <person name="Byers J.R.P. K."/>
            <person name="Montejo-Kovacevich G."/>
            <person name="Yen C E."/>
        </authorList>
    </citation>
    <scope>NUCLEOTIDE SEQUENCE [LARGE SCALE GENOMIC DNA]</scope>
</reference>
<protein>
    <recommendedName>
        <fullName evidence="4">EamA domain-containing protein</fullName>
    </recommendedName>
</protein>